<evidence type="ECO:0000313" key="3">
    <source>
        <dbReference type="EMBL" id="VDO78702.1"/>
    </source>
</evidence>
<dbReference type="GO" id="GO:0008168">
    <property type="term" value="F:methyltransferase activity"/>
    <property type="evidence" value="ECO:0007669"/>
    <property type="project" value="UniProtKB-KW"/>
</dbReference>
<dbReference type="PANTHER" id="PTHR13370:SF3">
    <property type="entry name" value="TRNA (GUANINE(10)-N2)-METHYLTRANSFERASE HOMOLOG"/>
    <property type="match status" value="1"/>
</dbReference>
<dbReference type="Gene3D" id="3.40.50.150">
    <property type="entry name" value="Vaccinia Virus protein VP39"/>
    <property type="match status" value="1"/>
</dbReference>
<gene>
    <name evidence="3" type="ORF">SBAD_LOCUS26</name>
</gene>
<evidence type="ECO:0000256" key="1">
    <source>
        <dbReference type="ARBA" id="ARBA00022603"/>
    </source>
</evidence>
<dbReference type="GO" id="GO:0005737">
    <property type="term" value="C:cytoplasm"/>
    <property type="evidence" value="ECO:0007669"/>
    <property type="project" value="TreeGrafter"/>
</dbReference>
<protein>
    <submittedName>
        <fullName evidence="5">UPF0020 domain-containing protein</fullName>
    </submittedName>
</protein>
<dbReference type="OrthoDB" id="296065at2759"/>
<dbReference type="Proteomes" id="UP000270296">
    <property type="component" value="Unassembled WGS sequence"/>
</dbReference>
<organism evidence="5">
    <name type="scientific">Soboliphyme baturini</name>
    <dbReference type="NCBI Taxonomy" id="241478"/>
    <lineage>
        <taxon>Eukaryota</taxon>
        <taxon>Metazoa</taxon>
        <taxon>Ecdysozoa</taxon>
        <taxon>Nematoda</taxon>
        <taxon>Enoplea</taxon>
        <taxon>Dorylaimia</taxon>
        <taxon>Dioctophymatida</taxon>
        <taxon>Dioctophymatoidea</taxon>
        <taxon>Soboliphymatidae</taxon>
        <taxon>Soboliphyme</taxon>
    </lineage>
</organism>
<dbReference type="InterPro" id="IPR002052">
    <property type="entry name" value="DNA_methylase_N6_adenine_CS"/>
</dbReference>
<name>A0A183I8T3_9BILA</name>
<keyword evidence="1" id="KW-0489">Methyltransferase</keyword>
<dbReference type="GO" id="GO:0032259">
    <property type="term" value="P:methylation"/>
    <property type="evidence" value="ECO:0007669"/>
    <property type="project" value="UniProtKB-KW"/>
</dbReference>
<accession>A0A183I8T3</accession>
<evidence type="ECO:0000313" key="5">
    <source>
        <dbReference type="WBParaSite" id="SBAD_0000002501-mRNA-1"/>
    </source>
</evidence>
<dbReference type="AlphaFoldDB" id="A0A183I8T3"/>
<dbReference type="SUPFAM" id="SSF53335">
    <property type="entry name" value="S-adenosyl-L-methionine-dependent methyltransferases"/>
    <property type="match status" value="1"/>
</dbReference>
<dbReference type="PROSITE" id="PS00092">
    <property type="entry name" value="N6_MTASE"/>
    <property type="match status" value="1"/>
</dbReference>
<dbReference type="InterPro" id="IPR029063">
    <property type="entry name" value="SAM-dependent_MTases_sf"/>
</dbReference>
<reference evidence="3 4" key="2">
    <citation type="submission" date="2018-11" db="EMBL/GenBank/DDBJ databases">
        <authorList>
            <consortium name="Pathogen Informatics"/>
        </authorList>
    </citation>
    <scope>NUCLEOTIDE SEQUENCE [LARGE SCALE GENOMIC DNA]</scope>
</reference>
<keyword evidence="4" id="KW-1185">Reference proteome</keyword>
<sequence length="234" mass="27238">MYFEAPFLKRNFTVFRIGSILLPAAHFGARCFGADIEYNNIFGLGKSSRCNVRYRSRDETIRENFRQYGLEDKYVDMMIADTSRPGLIRSNMLFDCIVTDPPYGLREKGVKVGSNKGPNGNLNRMAEAHFPMKVRYRLKDVFLDLLNFAAEHLVVNGRLVYWLPFDASDFDEMFIPRHPCLETVATCEQLLSNSYGRLLVAMEKRRQSETSEKAYFIRDFYSSFRDRVLKCRVK</sequence>
<keyword evidence="2" id="KW-0808">Transferase</keyword>
<reference evidence="5" key="1">
    <citation type="submission" date="2016-06" db="UniProtKB">
        <authorList>
            <consortium name="WormBaseParasite"/>
        </authorList>
    </citation>
    <scope>IDENTIFICATION</scope>
</reference>
<evidence type="ECO:0000256" key="2">
    <source>
        <dbReference type="ARBA" id="ARBA00022679"/>
    </source>
</evidence>
<evidence type="ECO:0000313" key="4">
    <source>
        <dbReference type="Proteomes" id="UP000270296"/>
    </source>
</evidence>
<dbReference type="PANTHER" id="PTHR13370">
    <property type="entry name" value="RNA METHYLASE-RELATED"/>
    <property type="match status" value="1"/>
</dbReference>
<proteinExistence type="predicted"/>
<dbReference type="WBParaSite" id="SBAD_0000002501-mRNA-1">
    <property type="protein sequence ID" value="SBAD_0000002501-mRNA-1"/>
    <property type="gene ID" value="SBAD_0000002501"/>
</dbReference>
<dbReference type="EMBL" id="UZAM01000026">
    <property type="protein sequence ID" value="VDO78702.1"/>
    <property type="molecule type" value="Genomic_DNA"/>
</dbReference>
<dbReference type="GO" id="GO:0003676">
    <property type="term" value="F:nucleic acid binding"/>
    <property type="evidence" value="ECO:0007669"/>
    <property type="project" value="InterPro"/>
</dbReference>